<sequence>MEYHINSNIHKRIVFAGVKSPLGGVIYKFKGEFNLDVEQSYEEQCLVWKRLATRVKTYKPLAYTCENSEIVINETIIQERT</sequence>
<proteinExistence type="predicted"/>
<protein>
    <recommendedName>
        <fullName evidence="1">PvuRts1 I-like SET and RING associated domain-containing protein</fullName>
    </recommendedName>
</protein>
<name>A0A1S2M7I2_9BACI</name>
<feature type="domain" description="PvuRts1 I-like SET and RING associated" evidence="1">
    <location>
        <begin position="6"/>
        <end position="57"/>
    </location>
</feature>
<dbReference type="Proteomes" id="UP000180057">
    <property type="component" value="Unassembled WGS sequence"/>
</dbReference>
<reference evidence="2 3" key="1">
    <citation type="submission" date="2016-10" db="EMBL/GenBank/DDBJ databases">
        <title>Draft genome sequences of four alkaliphilic bacteria belonging to the Anaerobacillus genus.</title>
        <authorList>
            <person name="Bassil N.M."/>
            <person name="Lloyd J.R."/>
        </authorList>
    </citation>
    <scope>NUCLEOTIDE SEQUENCE [LARGE SCALE GENOMIC DNA]</scope>
    <source>
        <strain evidence="2 3">DSM 22531</strain>
    </source>
</reference>
<keyword evidence="3" id="KW-1185">Reference proteome</keyword>
<evidence type="ECO:0000313" key="3">
    <source>
        <dbReference type="Proteomes" id="UP000180057"/>
    </source>
</evidence>
<dbReference type="AlphaFoldDB" id="A0A1S2M7I2"/>
<evidence type="ECO:0000313" key="2">
    <source>
        <dbReference type="EMBL" id="OIJ20752.1"/>
    </source>
</evidence>
<dbReference type="OrthoDB" id="5125854at2"/>
<dbReference type="InterPro" id="IPR040674">
    <property type="entry name" value="PvuRts1I-like_SRA"/>
</dbReference>
<comment type="caution">
    <text evidence="2">The sequence shown here is derived from an EMBL/GenBank/DDBJ whole genome shotgun (WGS) entry which is preliminary data.</text>
</comment>
<organism evidence="2 3">
    <name type="scientific">Anaerobacillus alkalidiazotrophicus</name>
    <dbReference type="NCBI Taxonomy" id="472963"/>
    <lineage>
        <taxon>Bacteria</taxon>
        <taxon>Bacillati</taxon>
        <taxon>Bacillota</taxon>
        <taxon>Bacilli</taxon>
        <taxon>Bacillales</taxon>
        <taxon>Bacillaceae</taxon>
        <taxon>Anaerobacillus</taxon>
    </lineage>
</organism>
<gene>
    <name evidence="2" type="ORF">BKP45_08105</name>
</gene>
<dbReference type="EMBL" id="MLQS01000007">
    <property type="protein sequence ID" value="OIJ20752.1"/>
    <property type="molecule type" value="Genomic_DNA"/>
</dbReference>
<evidence type="ECO:0000259" key="1">
    <source>
        <dbReference type="Pfam" id="PF18491"/>
    </source>
</evidence>
<dbReference type="Pfam" id="PF18491">
    <property type="entry name" value="SRA"/>
    <property type="match status" value="1"/>
</dbReference>
<accession>A0A1S2M7I2</accession>